<evidence type="ECO:0000313" key="1">
    <source>
        <dbReference type="EMBL" id="MFC5452347.1"/>
    </source>
</evidence>
<evidence type="ECO:0008006" key="3">
    <source>
        <dbReference type="Google" id="ProtNLM"/>
    </source>
</evidence>
<reference evidence="2" key="1">
    <citation type="journal article" date="2019" name="Int. J. Syst. Evol. Microbiol.">
        <title>The Global Catalogue of Microorganisms (GCM) 10K type strain sequencing project: providing services to taxonomists for standard genome sequencing and annotation.</title>
        <authorList>
            <consortium name="The Broad Institute Genomics Platform"/>
            <consortium name="The Broad Institute Genome Sequencing Center for Infectious Disease"/>
            <person name="Wu L."/>
            <person name="Ma J."/>
        </authorList>
    </citation>
    <scope>NUCLEOTIDE SEQUENCE [LARGE SCALE GENOMIC DNA]</scope>
    <source>
        <strain evidence="2">KACC 11904</strain>
    </source>
</reference>
<accession>A0ABW0KIC5</accession>
<dbReference type="EMBL" id="JBHSMJ010000051">
    <property type="protein sequence ID" value="MFC5452347.1"/>
    <property type="molecule type" value="Genomic_DNA"/>
</dbReference>
<evidence type="ECO:0000313" key="2">
    <source>
        <dbReference type="Proteomes" id="UP001596044"/>
    </source>
</evidence>
<keyword evidence="2" id="KW-1185">Reference proteome</keyword>
<proteinExistence type="predicted"/>
<sequence>MNGHSLTLTVCSIDRIPAILAAVLEGKGLNLLIDKDRYQHKNVLLLEFKSLGGGVVQKHYALK</sequence>
<comment type="caution">
    <text evidence="1">The sequence shown here is derived from an EMBL/GenBank/DDBJ whole genome shotgun (WGS) entry which is preliminary data.</text>
</comment>
<gene>
    <name evidence="1" type="ORF">ACFPOG_29485</name>
</gene>
<protein>
    <recommendedName>
        <fullName evidence="3">ACT domain-containing protein</fullName>
    </recommendedName>
</protein>
<name>A0ABW0KIC5_9BACL</name>
<dbReference type="Proteomes" id="UP001596044">
    <property type="component" value="Unassembled WGS sequence"/>
</dbReference>
<dbReference type="RefSeq" id="WP_270880671.1">
    <property type="nucleotide sequence ID" value="NZ_JAQFVF010000034.1"/>
</dbReference>
<organism evidence="1 2">
    <name type="scientific">Paenibacillus aestuarii</name>
    <dbReference type="NCBI Taxonomy" id="516965"/>
    <lineage>
        <taxon>Bacteria</taxon>
        <taxon>Bacillati</taxon>
        <taxon>Bacillota</taxon>
        <taxon>Bacilli</taxon>
        <taxon>Bacillales</taxon>
        <taxon>Paenibacillaceae</taxon>
        <taxon>Paenibacillus</taxon>
    </lineage>
</organism>